<dbReference type="InterPro" id="IPR001647">
    <property type="entry name" value="HTH_TetR"/>
</dbReference>
<feature type="region of interest" description="Disordered" evidence="3">
    <location>
        <begin position="185"/>
        <end position="228"/>
    </location>
</feature>
<name>A0A068VSS6_PROFF</name>
<evidence type="ECO:0000256" key="1">
    <source>
        <dbReference type="ARBA" id="ARBA00023125"/>
    </source>
</evidence>
<dbReference type="PROSITE" id="PS50977">
    <property type="entry name" value="HTH_TETR_2"/>
    <property type="match status" value="1"/>
</dbReference>
<evidence type="ECO:0000259" key="4">
    <source>
        <dbReference type="PROSITE" id="PS50977"/>
    </source>
</evidence>
<dbReference type="RefSeq" id="WP_013162223.1">
    <property type="nucleotide sequence ID" value="NZ_HG975482.1"/>
</dbReference>
<dbReference type="Pfam" id="PF00440">
    <property type="entry name" value="TetR_N"/>
    <property type="match status" value="1"/>
</dbReference>
<dbReference type="AlphaFoldDB" id="A0A068VSS6"/>
<gene>
    <name evidence="5" type="primary">tetR1</name>
    <name evidence="5" type="ORF">PFCIRM138_04085</name>
</gene>
<dbReference type="InterPro" id="IPR009057">
    <property type="entry name" value="Homeodomain-like_sf"/>
</dbReference>
<keyword evidence="1 2" id="KW-0238">DNA-binding</keyword>
<evidence type="ECO:0000256" key="3">
    <source>
        <dbReference type="SAM" id="MobiDB-lite"/>
    </source>
</evidence>
<feature type="domain" description="HTH tetR-type" evidence="4">
    <location>
        <begin position="6"/>
        <end position="66"/>
    </location>
</feature>
<evidence type="ECO:0000313" key="5">
    <source>
        <dbReference type="EMBL" id="CEP26084.1"/>
    </source>
</evidence>
<dbReference type="EMBL" id="LM676389">
    <property type="protein sequence ID" value="CEP26084.1"/>
    <property type="molecule type" value="Genomic_DNA"/>
</dbReference>
<dbReference type="Gene3D" id="1.10.357.10">
    <property type="entry name" value="Tetracycline Repressor, domain 2"/>
    <property type="match status" value="1"/>
</dbReference>
<dbReference type="InterPro" id="IPR050624">
    <property type="entry name" value="HTH-type_Tx_Regulator"/>
</dbReference>
<dbReference type="InterPro" id="IPR039532">
    <property type="entry name" value="TetR_C_Firmicutes"/>
</dbReference>
<dbReference type="PANTHER" id="PTHR43479">
    <property type="entry name" value="ACREF/ENVCD OPERON REPRESSOR-RELATED"/>
    <property type="match status" value="1"/>
</dbReference>
<feature type="compositionally biased region" description="Low complexity" evidence="3">
    <location>
        <begin position="187"/>
        <end position="207"/>
    </location>
</feature>
<accession>A0A068VSS6</accession>
<sequence length="228" mass="24277">MDARIVRTRHALQGALLELARDRPLDDITVGDITKRAHVNRSSFYLHYTDKDTLLADALEMQIDRSADDEDLRTDSPEHMPPGLTDYLNHVAEYASLYGRVLNDGGSGVVANRLRSHVHDIVERALNDSDADPFPNLPRDIAAAGVAGLAVGIITAWLGRDPMPPVHTAATWIWDMLVPVAGVAGRPSDAASSSNDGSGPNPAAPSGGDSGYLALGLRRTTGKSSIPG</sequence>
<dbReference type="PANTHER" id="PTHR43479:SF7">
    <property type="entry name" value="TETR-FAMILY TRANSCRIPTIONAL REGULATOR"/>
    <property type="match status" value="1"/>
</dbReference>
<proteinExistence type="predicted"/>
<dbReference type="SUPFAM" id="SSF46689">
    <property type="entry name" value="Homeodomain-like"/>
    <property type="match status" value="1"/>
</dbReference>
<reference evidence="5" key="1">
    <citation type="submission" date="2014-08" db="EMBL/GenBank/DDBJ databases">
        <authorList>
            <person name="Falentin Helene"/>
        </authorList>
    </citation>
    <scope>NUCLEOTIDE SEQUENCE</scope>
</reference>
<dbReference type="GO" id="GO:0003677">
    <property type="term" value="F:DNA binding"/>
    <property type="evidence" value="ECO:0007669"/>
    <property type="project" value="UniProtKB-UniRule"/>
</dbReference>
<protein>
    <submittedName>
        <fullName evidence="5">Transcriptional regulator, TetR family</fullName>
    </submittedName>
</protein>
<evidence type="ECO:0000256" key="2">
    <source>
        <dbReference type="PROSITE-ProRule" id="PRU00335"/>
    </source>
</evidence>
<organism evidence="5">
    <name type="scientific">Propionibacterium freudenreichii subsp. freudenreichii</name>
    <dbReference type="NCBI Taxonomy" id="66712"/>
    <lineage>
        <taxon>Bacteria</taxon>
        <taxon>Bacillati</taxon>
        <taxon>Actinomycetota</taxon>
        <taxon>Actinomycetes</taxon>
        <taxon>Propionibacteriales</taxon>
        <taxon>Propionibacteriaceae</taxon>
        <taxon>Propionibacterium</taxon>
    </lineage>
</organism>
<dbReference type="Pfam" id="PF14278">
    <property type="entry name" value="TetR_C_8"/>
    <property type="match status" value="1"/>
</dbReference>
<feature type="DNA-binding region" description="H-T-H motif" evidence="2">
    <location>
        <begin position="29"/>
        <end position="48"/>
    </location>
</feature>